<comment type="caution">
    <text evidence="2">The sequence shown here is derived from an EMBL/GenBank/DDBJ whole genome shotgun (WGS) entry which is preliminary data.</text>
</comment>
<feature type="transmembrane region" description="Helical" evidence="1">
    <location>
        <begin position="6"/>
        <end position="25"/>
    </location>
</feature>
<evidence type="ECO:0000313" key="2">
    <source>
        <dbReference type="EMBL" id="GAH81283.1"/>
    </source>
</evidence>
<evidence type="ECO:0000256" key="1">
    <source>
        <dbReference type="SAM" id="Phobius"/>
    </source>
</evidence>
<reference evidence="2" key="1">
    <citation type="journal article" date="2014" name="Front. Microbiol.">
        <title>High frequency of phylogenetically diverse reductive dehalogenase-homologous genes in deep subseafloor sedimentary metagenomes.</title>
        <authorList>
            <person name="Kawai M."/>
            <person name="Futagami T."/>
            <person name="Toyoda A."/>
            <person name="Takaki Y."/>
            <person name="Nishi S."/>
            <person name="Hori S."/>
            <person name="Arai W."/>
            <person name="Tsubouchi T."/>
            <person name="Morono Y."/>
            <person name="Uchiyama I."/>
            <person name="Ito T."/>
            <person name="Fujiyama A."/>
            <person name="Inagaki F."/>
            <person name="Takami H."/>
        </authorList>
    </citation>
    <scope>NUCLEOTIDE SEQUENCE</scope>
    <source>
        <strain evidence="2">Expedition CK06-06</strain>
    </source>
</reference>
<sequence length="40" mass="4619">MISENAILIMWTGVMLGFLVVHFGLNRVCCELRRIRGKIK</sequence>
<keyword evidence="1" id="KW-0812">Transmembrane</keyword>
<organism evidence="2">
    <name type="scientific">marine sediment metagenome</name>
    <dbReference type="NCBI Taxonomy" id="412755"/>
    <lineage>
        <taxon>unclassified sequences</taxon>
        <taxon>metagenomes</taxon>
        <taxon>ecological metagenomes</taxon>
    </lineage>
</organism>
<dbReference type="AlphaFoldDB" id="X1KGU4"/>
<dbReference type="EMBL" id="BARU01040775">
    <property type="protein sequence ID" value="GAH81283.1"/>
    <property type="molecule type" value="Genomic_DNA"/>
</dbReference>
<gene>
    <name evidence="2" type="ORF">S03H2_62984</name>
</gene>
<accession>X1KGU4</accession>
<keyword evidence="1" id="KW-0472">Membrane</keyword>
<proteinExistence type="predicted"/>
<protein>
    <submittedName>
        <fullName evidence="2">Uncharacterized protein</fullName>
    </submittedName>
</protein>
<name>X1KGU4_9ZZZZ</name>
<keyword evidence="1" id="KW-1133">Transmembrane helix</keyword>